<evidence type="ECO:0000256" key="2">
    <source>
        <dbReference type="ARBA" id="ARBA00022475"/>
    </source>
</evidence>
<accession>A0ABS0SBC3</accession>
<comment type="subcellular location">
    <subcellularLocation>
        <location evidence="1">Membrane</location>
        <topology evidence="1">Multi-pass membrane protein</topology>
    </subcellularLocation>
</comment>
<dbReference type="PANTHER" id="PTHR43066">
    <property type="entry name" value="RHOMBOID-RELATED PROTEIN"/>
    <property type="match status" value="1"/>
</dbReference>
<organism evidence="9 10">
    <name type="scientific">Aquamicrobium zhengzhouense</name>
    <dbReference type="NCBI Taxonomy" id="2781738"/>
    <lineage>
        <taxon>Bacteria</taxon>
        <taxon>Pseudomonadati</taxon>
        <taxon>Pseudomonadota</taxon>
        <taxon>Alphaproteobacteria</taxon>
        <taxon>Hyphomicrobiales</taxon>
        <taxon>Phyllobacteriaceae</taxon>
        <taxon>Aquamicrobium</taxon>
    </lineage>
</organism>
<dbReference type="GO" id="GO:0008233">
    <property type="term" value="F:peptidase activity"/>
    <property type="evidence" value="ECO:0007669"/>
    <property type="project" value="UniProtKB-KW"/>
</dbReference>
<evidence type="ECO:0000256" key="7">
    <source>
        <dbReference type="SAM" id="Phobius"/>
    </source>
</evidence>
<sequence>MEEARPQRREPMLNLPGIIVALIALCALIHLGRTYFLTSAGDFWVVLHFAFIPLRYSGGYELDVYAFMAPVTYSLLHGNAPHLIVNMIWLAAFGSPLANRIGTVRFILFWVATSVAAVGLHYVLHAEDVTPLVGASGAISGMMGAAARYLFQVDRRLRRPAFSGAIRSVPDVFRSRSALTFLGVWLAVNFLMAFGFGAPSDGGSVAWEAHIGGFLAGFLAIRLFDRRPSRFR</sequence>
<keyword evidence="9" id="KW-0645">Protease</keyword>
<feature type="transmembrane region" description="Helical" evidence="7">
    <location>
        <begin position="177"/>
        <end position="198"/>
    </location>
</feature>
<dbReference type="SUPFAM" id="SSF144091">
    <property type="entry name" value="Rhomboid-like"/>
    <property type="match status" value="1"/>
</dbReference>
<name>A0ABS0SBC3_9HYPH</name>
<evidence type="ECO:0000259" key="8">
    <source>
        <dbReference type="Pfam" id="PF01694"/>
    </source>
</evidence>
<dbReference type="InterPro" id="IPR035952">
    <property type="entry name" value="Rhomboid-like_sf"/>
</dbReference>
<gene>
    <name evidence="9" type="ORF">IOD40_07985</name>
</gene>
<dbReference type="InterPro" id="IPR022764">
    <property type="entry name" value="Peptidase_S54_rhomboid_dom"/>
</dbReference>
<dbReference type="EMBL" id="JADGMQ010000004">
    <property type="protein sequence ID" value="MBI1620599.1"/>
    <property type="molecule type" value="Genomic_DNA"/>
</dbReference>
<evidence type="ECO:0000313" key="9">
    <source>
        <dbReference type="EMBL" id="MBI1620599.1"/>
    </source>
</evidence>
<keyword evidence="9" id="KW-0378">Hydrolase</keyword>
<keyword evidence="5 7" id="KW-1133">Transmembrane helix</keyword>
<evidence type="ECO:0000256" key="5">
    <source>
        <dbReference type="ARBA" id="ARBA00022989"/>
    </source>
</evidence>
<keyword evidence="3" id="KW-0997">Cell inner membrane</keyword>
<keyword evidence="10" id="KW-1185">Reference proteome</keyword>
<feature type="domain" description="Peptidase S54 rhomboid" evidence="8">
    <location>
        <begin position="71"/>
        <end position="223"/>
    </location>
</feature>
<evidence type="ECO:0000256" key="6">
    <source>
        <dbReference type="ARBA" id="ARBA00023136"/>
    </source>
</evidence>
<dbReference type="Proteomes" id="UP000601789">
    <property type="component" value="Unassembled WGS sequence"/>
</dbReference>
<dbReference type="GO" id="GO:0006508">
    <property type="term" value="P:proteolysis"/>
    <property type="evidence" value="ECO:0007669"/>
    <property type="project" value="UniProtKB-KW"/>
</dbReference>
<evidence type="ECO:0000313" key="10">
    <source>
        <dbReference type="Proteomes" id="UP000601789"/>
    </source>
</evidence>
<feature type="transmembrane region" description="Helical" evidence="7">
    <location>
        <begin position="80"/>
        <end position="99"/>
    </location>
</feature>
<evidence type="ECO:0000256" key="4">
    <source>
        <dbReference type="ARBA" id="ARBA00022692"/>
    </source>
</evidence>
<keyword evidence="2" id="KW-1003">Cell membrane</keyword>
<feature type="transmembrane region" description="Helical" evidence="7">
    <location>
        <begin position="106"/>
        <end position="124"/>
    </location>
</feature>
<reference evidence="9 10" key="1">
    <citation type="submission" date="2020-10" db="EMBL/GenBank/DDBJ databases">
        <title>Aquamicrobium zhengzhouensis sp. nov., a exopolysaccharide producing bacterium isolated from farmland soil.</title>
        <authorList>
            <person name="Wang X."/>
        </authorList>
    </citation>
    <scope>NUCLEOTIDE SEQUENCE [LARGE SCALE GENOMIC DNA]</scope>
    <source>
        <strain evidence="10">cd-1</strain>
    </source>
</reference>
<protein>
    <submittedName>
        <fullName evidence="9">Rhomboid family intramembrane serine protease</fullName>
    </submittedName>
</protein>
<feature type="transmembrane region" description="Helical" evidence="7">
    <location>
        <begin position="12"/>
        <end position="31"/>
    </location>
</feature>
<feature type="transmembrane region" description="Helical" evidence="7">
    <location>
        <begin position="204"/>
        <end position="224"/>
    </location>
</feature>
<evidence type="ECO:0000256" key="3">
    <source>
        <dbReference type="ARBA" id="ARBA00022519"/>
    </source>
</evidence>
<comment type="caution">
    <text evidence="9">The sequence shown here is derived from an EMBL/GenBank/DDBJ whole genome shotgun (WGS) entry which is preliminary data.</text>
</comment>
<proteinExistence type="predicted"/>
<keyword evidence="6 7" id="KW-0472">Membrane</keyword>
<dbReference type="PANTHER" id="PTHR43066:SF26">
    <property type="entry name" value="RHOMBOID PROTEASE GLPG"/>
    <property type="match status" value="1"/>
</dbReference>
<dbReference type="Pfam" id="PF01694">
    <property type="entry name" value="Rhomboid"/>
    <property type="match status" value="1"/>
</dbReference>
<feature type="transmembrane region" description="Helical" evidence="7">
    <location>
        <begin position="130"/>
        <end position="151"/>
    </location>
</feature>
<dbReference type="Gene3D" id="1.20.1540.10">
    <property type="entry name" value="Rhomboid-like"/>
    <property type="match status" value="1"/>
</dbReference>
<evidence type="ECO:0000256" key="1">
    <source>
        <dbReference type="ARBA" id="ARBA00004141"/>
    </source>
</evidence>
<keyword evidence="4 7" id="KW-0812">Transmembrane</keyword>